<evidence type="ECO:0008006" key="6">
    <source>
        <dbReference type="Google" id="ProtNLM"/>
    </source>
</evidence>
<name>A0A022PVQ1_ERYGU</name>
<dbReference type="PhylomeDB" id="A0A022PVQ1"/>
<dbReference type="GO" id="GO:0035251">
    <property type="term" value="F:UDP-glucosyltransferase activity"/>
    <property type="evidence" value="ECO:0000318"/>
    <property type="project" value="GO_Central"/>
</dbReference>
<dbReference type="InterPro" id="IPR050481">
    <property type="entry name" value="UDP-glycosyltransf_plant"/>
</dbReference>
<keyword evidence="3" id="KW-0808">Transferase</keyword>
<keyword evidence="2" id="KW-0328">Glycosyltransferase</keyword>
<dbReference type="FunFam" id="3.40.50.2000:FF:000020">
    <property type="entry name" value="Glycosyltransferase"/>
    <property type="match status" value="1"/>
</dbReference>
<dbReference type="eggNOG" id="KOG1192">
    <property type="taxonomic scope" value="Eukaryota"/>
</dbReference>
<dbReference type="OrthoDB" id="5835829at2759"/>
<dbReference type="InterPro" id="IPR002213">
    <property type="entry name" value="UDP_glucos_trans"/>
</dbReference>
<dbReference type="KEGG" id="egt:105977300"/>
<evidence type="ECO:0000256" key="2">
    <source>
        <dbReference type="ARBA" id="ARBA00022676"/>
    </source>
</evidence>
<sequence length="448" mass="49486">MEEDTIVLYSSTEHLNSLSALAVSIANHRPSISVVLIGTAASAPIAAAPSITYRRLPTPADLPSPISHPVELCFEVPRLNNQNLRETLDEISQKSNIKAIVIDFFCNSSFEVCTSLNIPTYFCNTTSAFGLCAIFYWQTIHETTPAGDFEGFIEVPGCPRIHSSDIPKSMFYRQSNSYKHFVSTSMNMRRSAGIVVNSYHALEFRAFEAMANGLCNPGGTTPPVYSLGPFVAGKNNAESECLRWLDSQPIKSVVFLCFGRRGVFSGKQLKEMALGLENSGYRFLWAVRIPPGSAAREETDLEALLPEGFMERTKDRGMVLKSYAPQMEVLSHESVGGFVTHCGQCSLLEAVSFGVPMIGWPLYAEQRMNRVFMVEEMKVALPLEEETEDGFVTAAEVEKRVRELMDSDTGREVRRRVTELKHSAAAAVARGGSTMVAMEKFMEAVIRG</sequence>
<reference evidence="4 5" key="1">
    <citation type="journal article" date="2013" name="Proc. Natl. Acad. Sci. U.S.A.">
        <title>Fine-scale variation in meiotic recombination in Mimulus inferred from population shotgun sequencing.</title>
        <authorList>
            <person name="Hellsten U."/>
            <person name="Wright K.M."/>
            <person name="Jenkins J."/>
            <person name="Shu S."/>
            <person name="Yuan Y."/>
            <person name="Wessler S.R."/>
            <person name="Schmutz J."/>
            <person name="Willis J.H."/>
            <person name="Rokhsar D.S."/>
        </authorList>
    </citation>
    <scope>NUCLEOTIDE SEQUENCE [LARGE SCALE GENOMIC DNA]</scope>
    <source>
        <strain evidence="5">cv. DUN x IM62</strain>
    </source>
</reference>
<dbReference type="Pfam" id="PF00201">
    <property type="entry name" value="UDPGT"/>
    <property type="match status" value="1"/>
</dbReference>
<dbReference type="Gene3D" id="3.40.50.2000">
    <property type="entry name" value="Glycogen Phosphorylase B"/>
    <property type="match status" value="2"/>
</dbReference>
<dbReference type="PANTHER" id="PTHR48048:SF70">
    <property type="entry name" value="ISOFLAVONE 7-O-GLUCOSYLTRANSFERASE"/>
    <property type="match status" value="1"/>
</dbReference>
<dbReference type="SUPFAM" id="SSF53756">
    <property type="entry name" value="UDP-Glycosyltransferase/glycogen phosphorylase"/>
    <property type="match status" value="1"/>
</dbReference>
<proteinExistence type="inferred from homology"/>
<dbReference type="PANTHER" id="PTHR48048">
    <property type="entry name" value="GLYCOSYLTRANSFERASE"/>
    <property type="match status" value="1"/>
</dbReference>
<comment type="similarity">
    <text evidence="1">Belongs to the UDP-glycosyltransferase family.</text>
</comment>
<evidence type="ECO:0000313" key="4">
    <source>
        <dbReference type="EMBL" id="EYU19599.1"/>
    </source>
</evidence>
<dbReference type="EMBL" id="KI632289">
    <property type="protein sequence ID" value="EYU19599.1"/>
    <property type="molecule type" value="Genomic_DNA"/>
</dbReference>
<evidence type="ECO:0000256" key="3">
    <source>
        <dbReference type="ARBA" id="ARBA00022679"/>
    </source>
</evidence>
<keyword evidence="5" id="KW-1185">Reference proteome</keyword>
<organism evidence="4 5">
    <name type="scientific">Erythranthe guttata</name>
    <name type="common">Yellow monkey flower</name>
    <name type="synonym">Mimulus guttatus</name>
    <dbReference type="NCBI Taxonomy" id="4155"/>
    <lineage>
        <taxon>Eukaryota</taxon>
        <taxon>Viridiplantae</taxon>
        <taxon>Streptophyta</taxon>
        <taxon>Embryophyta</taxon>
        <taxon>Tracheophyta</taxon>
        <taxon>Spermatophyta</taxon>
        <taxon>Magnoliopsida</taxon>
        <taxon>eudicotyledons</taxon>
        <taxon>Gunneridae</taxon>
        <taxon>Pentapetalae</taxon>
        <taxon>asterids</taxon>
        <taxon>lamiids</taxon>
        <taxon>Lamiales</taxon>
        <taxon>Phrymaceae</taxon>
        <taxon>Erythranthe</taxon>
    </lineage>
</organism>
<evidence type="ECO:0000313" key="5">
    <source>
        <dbReference type="Proteomes" id="UP000030748"/>
    </source>
</evidence>
<protein>
    <recommendedName>
        <fullName evidence="6">Glycosyltransferase</fullName>
    </recommendedName>
</protein>
<evidence type="ECO:0000256" key="1">
    <source>
        <dbReference type="ARBA" id="ARBA00009995"/>
    </source>
</evidence>
<accession>A0A022PVQ1</accession>
<gene>
    <name evidence="4" type="ORF">MIMGU_mgv1a006327mg</name>
</gene>
<dbReference type="CDD" id="cd03784">
    <property type="entry name" value="GT1_Gtf-like"/>
    <property type="match status" value="1"/>
</dbReference>
<dbReference type="OMA" id="WQTIHET"/>
<dbReference type="Proteomes" id="UP000030748">
    <property type="component" value="Unassembled WGS sequence"/>
</dbReference>
<dbReference type="AlphaFoldDB" id="A0A022PVQ1"/>